<dbReference type="PANTHER" id="PTHR22935">
    <property type="entry name" value="PENICILLIN-BINDING PROTEIN"/>
    <property type="match status" value="1"/>
</dbReference>
<dbReference type="InterPro" id="IPR058664">
    <property type="entry name" value="ARB_00930-like_C"/>
</dbReference>
<dbReference type="Pfam" id="PF00144">
    <property type="entry name" value="Beta-lactamase"/>
    <property type="match status" value="1"/>
</dbReference>
<dbReference type="Gene3D" id="3.40.710.10">
    <property type="entry name" value="DD-peptidase/beta-lactamase superfamily"/>
    <property type="match status" value="1"/>
</dbReference>
<keyword evidence="6" id="KW-1185">Reference proteome</keyword>
<evidence type="ECO:0000256" key="2">
    <source>
        <dbReference type="SAM" id="SignalP"/>
    </source>
</evidence>
<evidence type="ECO:0000313" key="5">
    <source>
        <dbReference type="EMBL" id="KAF4457737.1"/>
    </source>
</evidence>
<evidence type="ECO:0000259" key="4">
    <source>
        <dbReference type="Pfam" id="PF26335"/>
    </source>
</evidence>
<evidence type="ECO:0000256" key="1">
    <source>
        <dbReference type="ARBA" id="ARBA00038473"/>
    </source>
</evidence>
<organism evidence="5 6">
    <name type="scientific">Fusarium albosuccineum</name>
    <dbReference type="NCBI Taxonomy" id="1237068"/>
    <lineage>
        <taxon>Eukaryota</taxon>
        <taxon>Fungi</taxon>
        <taxon>Dikarya</taxon>
        <taxon>Ascomycota</taxon>
        <taxon>Pezizomycotina</taxon>
        <taxon>Sordariomycetes</taxon>
        <taxon>Hypocreomycetidae</taxon>
        <taxon>Hypocreales</taxon>
        <taxon>Nectriaceae</taxon>
        <taxon>Fusarium</taxon>
        <taxon>Fusarium decemcellulare species complex</taxon>
    </lineage>
</organism>
<dbReference type="PANTHER" id="PTHR22935:SF95">
    <property type="entry name" value="BETA-LACTAMASE-LIKE 1-RELATED"/>
    <property type="match status" value="1"/>
</dbReference>
<dbReference type="AlphaFoldDB" id="A0A8H4KX15"/>
<protein>
    <submittedName>
        <fullName evidence="5">Beta-lactamase 2</fullName>
    </submittedName>
</protein>
<dbReference type="SUPFAM" id="SSF56601">
    <property type="entry name" value="beta-lactamase/transpeptidase-like"/>
    <property type="match status" value="1"/>
</dbReference>
<dbReference type="InterPro" id="IPR001466">
    <property type="entry name" value="Beta-lactam-related"/>
</dbReference>
<sequence>MLFEPNPKFLLSLLLVFAGDGLAAKNHHCPPLGAVLPAPTRPSSHRDVKAAVEALTEGLGSLTGTFNSTAVSIGMVSLHEDEPILDLHHTPPQLDERGVKEVDADTVYRIASISKAFTVLAALKASGVRMEDAVTLYLPRLRKLSKQQDEKNGIATVDWDRVSLQALASHMGGIPSDLATDLASFPIDWTELGLPKAKDVLGCVGFAGVRPCEVPDFWKNFGKRSPVYSAWSAPLYSNVAFLILGLVIEEVSGQSFEDFVQTHVFDVAGMTSTTLTKPKDSVGAISPNDAIWNATLGILDPAGGYYSTTKDLLAFGSSILANKQLSREETNKWLKPVSFTTSRGMFMGAPWEILRSDNVTSDERLVEFYTKGGDLGTYHGLVALIPDYDIVISVLTGGPESSGGVVQLLFSQVVTAMLPTIEAAGKAQAKKTFVGKYVNKITNSTLVIELDDEGPGLNIAEWTVRGTDVPSHWLNYLSAISSSLPKIEVSARLYPTDLTAGKKVAWRAAFDLGTPEEIGQADAQLFWQDASCVSWGMMDRAVYEFRALDELIFRVVGGVAEAVELVGFQTTLERVG</sequence>
<evidence type="ECO:0000313" key="6">
    <source>
        <dbReference type="Proteomes" id="UP000554235"/>
    </source>
</evidence>
<keyword evidence="2" id="KW-0732">Signal</keyword>
<comment type="similarity">
    <text evidence="1">Belongs to the beta-lactamase family.</text>
</comment>
<dbReference type="InterPro" id="IPR012338">
    <property type="entry name" value="Beta-lactam/transpept-like"/>
</dbReference>
<gene>
    <name evidence="5" type="ORF">FALBO_15151</name>
</gene>
<feature type="chain" id="PRO_5034304613" evidence="2">
    <location>
        <begin position="24"/>
        <end position="576"/>
    </location>
</feature>
<dbReference type="EMBL" id="JAADYS010002577">
    <property type="protein sequence ID" value="KAF4457737.1"/>
    <property type="molecule type" value="Genomic_DNA"/>
</dbReference>
<dbReference type="OrthoDB" id="10250282at2759"/>
<feature type="signal peptide" evidence="2">
    <location>
        <begin position="1"/>
        <end position="23"/>
    </location>
</feature>
<feature type="domain" description="Beta-lactamase-related" evidence="3">
    <location>
        <begin position="95"/>
        <end position="400"/>
    </location>
</feature>
<comment type="caution">
    <text evidence="5">The sequence shown here is derived from an EMBL/GenBank/DDBJ whole genome shotgun (WGS) entry which is preliminary data.</text>
</comment>
<evidence type="ECO:0000259" key="3">
    <source>
        <dbReference type="Pfam" id="PF00144"/>
    </source>
</evidence>
<accession>A0A8H4KX15</accession>
<proteinExistence type="inferred from homology"/>
<dbReference type="InterPro" id="IPR051478">
    <property type="entry name" value="Beta-lactamase-like_AB/R"/>
</dbReference>
<dbReference type="Proteomes" id="UP000554235">
    <property type="component" value="Unassembled WGS sequence"/>
</dbReference>
<feature type="domain" description="Beta-lactamase-like ARB-00930-like C-terminal" evidence="4">
    <location>
        <begin position="426"/>
        <end position="575"/>
    </location>
</feature>
<dbReference type="Pfam" id="PF26335">
    <property type="entry name" value="ARB_00930_C"/>
    <property type="match status" value="1"/>
</dbReference>
<name>A0A8H4KX15_9HYPO</name>
<reference evidence="5 6" key="1">
    <citation type="submission" date="2020-01" db="EMBL/GenBank/DDBJ databases">
        <title>Identification and distribution of gene clusters putatively required for synthesis of sphingolipid metabolism inhibitors in phylogenetically diverse species of the filamentous fungus Fusarium.</title>
        <authorList>
            <person name="Kim H.-S."/>
            <person name="Busman M."/>
            <person name="Brown D.W."/>
            <person name="Divon H."/>
            <person name="Uhlig S."/>
            <person name="Proctor R.H."/>
        </authorList>
    </citation>
    <scope>NUCLEOTIDE SEQUENCE [LARGE SCALE GENOMIC DNA]</scope>
    <source>
        <strain evidence="5 6">NRRL 20459</strain>
    </source>
</reference>